<organism evidence="8 10">
    <name type="scientific">Chaetoceros tenuissimus</name>
    <dbReference type="NCBI Taxonomy" id="426638"/>
    <lineage>
        <taxon>Eukaryota</taxon>
        <taxon>Sar</taxon>
        <taxon>Stramenopiles</taxon>
        <taxon>Ochrophyta</taxon>
        <taxon>Bacillariophyta</taxon>
        <taxon>Coscinodiscophyceae</taxon>
        <taxon>Chaetocerotophycidae</taxon>
        <taxon>Chaetocerotales</taxon>
        <taxon>Chaetocerotaceae</taxon>
        <taxon>Chaetoceros</taxon>
    </lineage>
</organism>
<protein>
    <recommendedName>
        <fullName evidence="3">UDP-N-acetylglucosamine diphosphorylase</fullName>
        <ecNumber evidence="3">2.7.7.23</ecNumber>
    </recommendedName>
</protein>
<evidence type="ECO:0000313" key="9">
    <source>
        <dbReference type="EMBL" id="GFH59843.1"/>
    </source>
</evidence>
<evidence type="ECO:0000313" key="8">
    <source>
        <dbReference type="EMBL" id="GFH59840.1"/>
    </source>
</evidence>
<dbReference type="GO" id="GO:0003977">
    <property type="term" value="F:UDP-N-acetylglucosamine diphosphorylase activity"/>
    <property type="evidence" value="ECO:0007669"/>
    <property type="project" value="UniProtKB-EC"/>
</dbReference>
<evidence type="ECO:0000256" key="6">
    <source>
        <dbReference type="ARBA" id="ARBA00048493"/>
    </source>
</evidence>
<comment type="caution">
    <text evidence="8">The sequence shown here is derived from an EMBL/GenBank/DDBJ whole genome shotgun (WGS) entry which is preliminary data.</text>
</comment>
<dbReference type="InterPro" id="IPR002618">
    <property type="entry name" value="UDPGP_fam"/>
</dbReference>
<dbReference type="Pfam" id="PF01704">
    <property type="entry name" value="UDPGP"/>
    <property type="match status" value="1"/>
</dbReference>
<reference evidence="8 10" key="2">
    <citation type="journal article" date="2021" name="Sci. Rep.">
        <title>The genome of the diatom Chaetoceros tenuissimus carries an ancient integrated fragment of an extant virus.</title>
        <authorList>
            <person name="Hongo Y."/>
            <person name="Kimura K."/>
            <person name="Takaki Y."/>
            <person name="Yoshida Y."/>
            <person name="Baba S."/>
            <person name="Kobayashi G."/>
            <person name="Nagasaki K."/>
            <person name="Hano T."/>
            <person name="Tomaru Y."/>
        </authorList>
    </citation>
    <scope>NUCLEOTIDE SEQUENCE [LARGE SCALE GENOMIC DNA]</scope>
    <source>
        <strain evidence="8 10">NIES-3715</strain>
    </source>
</reference>
<dbReference type="InterPro" id="IPR039741">
    <property type="entry name" value="UDP-sugar_pyrophosphorylase"/>
</dbReference>
<dbReference type="PANTHER" id="PTHR11952:SF2">
    <property type="entry name" value="LD24639P"/>
    <property type="match status" value="1"/>
</dbReference>
<gene>
    <name evidence="8" type="ORF">CTEN210_16316</name>
    <name evidence="9" type="ORF">CTEN210_16319</name>
</gene>
<comment type="similarity">
    <text evidence="2">Belongs to the UDPGP type 1 family.</text>
</comment>
<dbReference type="PANTHER" id="PTHR11952">
    <property type="entry name" value="UDP- GLUCOSE PYROPHOSPHORYLASE"/>
    <property type="match status" value="1"/>
</dbReference>
<evidence type="ECO:0000256" key="3">
    <source>
        <dbReference type="ARBA" id="ARBA00012457"/>
    </source>
</evidence>
<sequence>MESRKEELFKKYEAEKQQHVFQYWDDLTPSQQTSLLDQLESIEVEKLNQYLTAAKNESKDLDDNIQPFSGQVGKGSTWENVNLYETGMKAIQENQVAAVLLAGGQGTRLGYDGPKGKYDICLPSKTTLFGMIAQRLVKLCQLAKASAKDSSDKEVTIPLYIMTSPMNHKETEQYFISNDYFGLGKSNVTFFAQGVLPCLAPDGKILMETPYQCCMAPDGNGGIYPAMQKCGVLDDIQKRGIQHIHTFAIDNSLVKPADPKFIGYCIHKKADCGNKVLWKSDPHEKVGVIAEKDGKPCVVEYSELSKDMAERVDTKRKRSDSDQTSGDDSPKLAFGAANICNHYYHLNFLQEKIIPNLGNMMHIANKKIGIWDSEKNATVKPDSNNGIKLESFIFDVFPLSTSMAIYEVERKDEFAPVKNAPGASSDSPDTARAMISSLSKEWLIQAGATLKEEGSADCICEITPMTSYGGEGLDSYKGKEVVCPFVL</sequence>
<evidence type="ECO:0000256" key="7">
    <source>
        <dbReference type="SAM" id="MobiDB-lite"/>
    </source>
</evidence>
<name>A0AAD3HDP9_9STRA</name>
<dbReference type="InterPro" id="IPR029044">
    <property type="entry name" value="Nucleotide-diphossugar_trans"/>
</dbReference>
<dbReference type="EMBL" id="BLLK01000069">
    <property type="protein sequence ID" value="GFH59840.1"/>
    <property type="molecule type" value="Genomic_DNA"/>
</dbReference>
<keyword evidence="5" id="KW-0548">Nucleotidyltransferase</keyword>
<dbReference type="Proteomes" id="UP001054902">
    <property type="component" value="Unassembled WGS sequence"/>
</dbReference>
<evidence type="ECO:0000256" key="5">
    <source>
        <dbReference type="ARBA" id="ARBA00022695"/>
    </source>
</evidence>
<accession>A0AAD3HDP9</accession>
<dbReference type="AlphaFoldDB" id="A0AAD3HDP9"/>
<proteinExistence type="inferred from homology"/>
<dbReference type="EC" id="2.7.7.23" evidence="3"/>
<evidence type="ECO:0000313" key="10">
    <source>
        <dbReference type="Proteomes" id="UP001054902"/>
    </source>
</evidence>
<keyword evidence="4" id="KW-0808">Transferase</keyword>
<comment type="pathway">
    <text evidence="1">Nucleotide-sugar biosynthesis; UDP-N-acetyl-alpha-D-glucosamine biosynthesis; UDP-N-acetyl-alpha-D-glucosamine from N-acetyl-alpha-D-glucosamine 1-phosphate: step 1/1.</text>
</comment>
<dbReference type="GO" id="GO:0006048">
    <property type="term" value="P:UDP-N-acetylglucosamine biosynthetic process"/>
    <property type="evidence" value="ECO:0007669"/>
    <property type="project" value="TreeGrafter"/>
</dbReference>
<evidence type="ECO:0000256" key="1">
    <source>
        <dbReference type="ARBA" id="ARBA00005208"/>
    </source>
</evidence>
<dbReference type="SUPFAM" id="SSF53448">
    <property type="entry name" value="Nucleotide-diphospho-sugar transferases"/>
    <property type="match status" value="1"/>
</dbReference>
<evidence type="ECO:0000256" key="2">
    <source>
        <dbReference type="ARBA" id="ARBA00010401"/>
    </source>
</evidence>
<dbReference type="EMBL" id="BLLK01000069">
    <property type="protein sequence ID" value="GFH59843.1"/>
    <property type="molecule type" value="Genomic_DNA"/>
</dbReference>
<evidence type="ECO:0000256" key="4">
    <source>
        <dbReference type="ARBA" id="ARBA00022679"/>
    </source>
</evidence>
<dbReference type="CDD" id="cd04193">
    <property type="entry name" value="UDPGlcNAc_PPase"/>
    <property type="match status" value="1"/>
</dbReference>
<feature type="region of interest" description="Disordered" evidence="7">
    <location>
        <begin position="310"/>
        <end position="329"/>
    </location>
</feature>
<keyword evidence="10" id="KW-1185">Reference proteome</keyword>
<dbReference type="Gene3D" id="3.90.550.10">
    <property type="entry name" value="Spore Coat Polysaccharide Biosynthesis Protein SpsA, Chain A"/>
    <property type="match status" value="1"/>
</dbReference>
<comment type="catalytic activity">
    <reaction evidence="6">
        <text>N-acetyl-alpha-D-glucosamine 1-phosphate + UTP + H(+) = UDP-N-acetyl-alpha-D-glucosamine + diphosphate</text>
        <dbReference type="Rhea" id="RHEA:13509"/>
        <dbReference type="ChEBI" id="CHEBI:15378"/>
        <dbReference type="ChEBI" id="CHEBI:33019"/>
        <dbReference type="ChEBI" id="CHEBI:46398"/>
        <dbReference type="ChEBI" id="CHEBI:57705"/>
        <dbReference type="ChEBI" id="CHEBI:57776"/>
        <dbReference type="EC" id="2.7.7.23"/>
    </reaction>
</comment>
<reference evidence="8" key="1">
    <citation type="submission" date="2020-02" db="EMBL/GenBank/DDBJ databases">
        <authorList>
            <person name="Hongo Y."/>
            <person name="Kimura K."/>
            <person name="Takaki Y."/>
            <person name="Tomaru Y."/>
        </authorList>
    </citation>
    <scope>NUCLEOTIDE SEQUENCE</scope>
    <source>
        <strain evidence="8">NIES-3715</strain>
    </source>
</reference>